<dbReference type="EMBL" id="JBHUOM010000001">
    <property type="protein sequence ID" value="MFD2933190.1"/>
    <property type="molecule type" value="Genomic_DNA"/>
</dbReference>
<protein>
    <recommendedName>
        <fullName evidence="5">Outer membrane protein beta-barrel domain-containing protein</fullName>
    </recommendedName>
</protein>
<keyword evidence="4" id="KW-1185">Reference proteome</keyword>
<feature type="signal peptide" evidence="2">
    <location>
        <begin position="1"/>
        <end position="21"/>
    </location>
</feature>
<dbReference type="RefSeq" id="WP_381497370.1">
    <property type="nucleotide sequence ID" value="NZ_JBHUOM010000001.1"/>
</dbReference>
<gene>
    <name evidence="3" type="ORF">ACFS25_05310</name>
</gene>
<accession>A0ABW6AHC6</accession>
<keyword evidence="2" id="KW-0732">Signal</keyword>
<feature type="compositionally biased region" description="Polar residues" evidence="1">
    <location>
        <begin position="40"/>
        <end position="51"/>
    </location>
</feature>
<evidence type="ECO:0000256" key="2">
    <source>
        <dbReference type="SAM" id="SignalP"/>
    </source>
</evidence>
<name>A0ABW6AHC6_9BACT</name>
<comment type="caution">
    <text evidence="3">The sequence shown here is derived from an EMBL/GenBank/DDBJ whole genome shotgun (WGS) entry which is preliminary data.</text>
</comment>
<feature type="chain" id="PRO_5045812423" description="Outer membrane protein beta-barrel domain-containing protein" evidence="2">
    <location>
        <begin position="22"/>
        <end position="232"/>
    </location>
</feature>
<evidence type="ECO:0000313" key="4">
    <source>
        <dbReference type="Proteomes" id="UP001597512"/>
    </source>
</evidence>
<feature type="region of interest" description="Disordered" evidence="1">
    <location>
        <begin position="24"/>
        <end position="52"/>
    </location>
</feature>
<proteinExistence type="predicted"/>
<dbReference type="SUPFAM" id="SSF56925">
    <property type="entry name" value="OMPA-like"/>
    <property type="match status" value="1"/>
</dbReference>
<evidence type="ECO:0000256" key="1">
    <source>
        <dbReference type="SAM" id="MobiDB-lite"/>
    </source>
</evidence>
<dbReference type="InterPro" id="IPR011250">
    <property type="entry name" value="OMP/PagP_B-barrel"/>
</dbReference>
<dbReference type="Proteomes" id="UP001597512">
    <property type="component" value="Unassembled WGS sequence"/>
</dbReference>
<evidence type="ECO:0000313" key="3">
    <source>
        <dbReference type="EMBL" id="MFD2933190.1"/>
    </source>
</evidence>
<sequence length="232" mass="25648">MMKKLLTTATLLMGLTVGGLAQNKSDSTGNGKPLIDEQTKQNVRQKAAQTSEKLDEEIDKSLNYQQANQLSWFEPGNLFVGGGIGMGATNGQVYLDFNSRIGYFFQPGFAAGLRYDYDRLVGNKYHARQVGAFARYYPFRTRISSFVGASLNSGREFSENVPADAKYKYTSVGLEIGVMAWILHRLGAELSYESSFYNKIDPTVSRGKGGRLKVGVNYYFGQVGKRGVKLAK</sequence>
<organism evidence="3 4">
    <name type="scientific">Spirosoma flavum</name>
    <dbReference type="NCBI Taxonomy" id="2048557"/>
    <lineage>
        <taxon>Bacteria</taxon>
        <taxon>Pseudomonadati</taxon>
        <taxon>Bacteroidota</taxon>
        <taxon>Cytophagia</taxon>
        <taxon>Cytophagales</taxon>
        <taxon>Cytophagaceae</taxon>
        <taxon>Spirosoma</taxon>
    </lineage>
</organism>
<reference evidence="4" key="1">
    <citation type="journal article" date="2019" name="Int. J. Syst. Evol. Microbiol.">
        <title>The Global Catalogue of Microorganisms (GCM) 10K type strain sequencing project: providing services to taxonomists for standard genome sequencing and annotation.</title>
        <authorList>
            <consortium name="The Broad Institute Genomics Platform"/>
            <consortium name="The Broad Institute Genome Sequencing Center for Infectious Disease"/>
            <person name="Wu L."/>
            <person name="Ma J."/>
        </authorList>
    </citation>
    <scope>NUCLEOTIDE SEQUENCE [LARGE SCALE GENOMIC DNA]</scope>
    <source>
        <strain evidence="4">KCTC 52490</strain>
    </source>
</reference>
<evidence type="ECO:0008006" key="5">
    <source>
        <dbReference type="Google" id="ProtNLM"/>
    </source>
</evidence>